<dbReference type="InterPro" id="IPR029055">
    <property type="entry name" value="Ntn_hydrolases_N"/>
</dbReference>
<evidence type="ECO:0000256" key="5">
    <source>
        <dbReference type="SAM" id="SignalP"/>
    </source>
</evidence>
<evidence type="ECO:0000256" key="2">
    <source>
        <dbReference type="ARBA" id="ARBA00022679"/>
    </source>
</evidence>
<dbReference type="RefSeq" id="WP_327606840.1">
    <property type="nucleotide sequence ID" value="NZ_JARZFX010000002.1"/>
</dbReference>
<evidence type="ECO:0000256" key="1">
    <source>
        <dbReference type="ARBA" id="ARBA00009381"/>
    </source>
</evidence>
<keyword evidence="4" id="KW-0865">Zymogen</keyword>
<comment type="caution">
    <text evidence="7">The sequence shown here is derived from an EMBL/GenBank/DDBJ whole genome shotgun (WGS) entry which is preliminary data.</text>
</comment>
<evidence type="ECO:0000256" key="4">
    <source>
        <dbReference type="ARBA" id="ARBA00023145"/>
    </source>
</evidence>
<dbReference type="Gene3D" id="1.10.246.130">
    <property type="match status" value="1"/>
</dbReference>
<comment type="similarity">
    <text evidence="1">Belongs to the gamma-glutamyltransferase family.</text>
</comment>
<feature type="signal peptide" evidence="5">
    <location>
        <begin position="1"/>
        <end position="21"/>
    </location>
</feature>
<keyword evidence="5" id="KW-0732">Signal</keyword>
<evidence type="ECO:0000256" key="3">
    <source>
        <dbReference type="ARBA" id="ARBA00022801"/>
    </source>
</evidence>
<evidence type="ECO:0000313" key="7">
    <source>
        <dbReference type="EMBL" id="MEC5423284.1"/>
    </source>
</evidence>
<dbReference type="InterPro" id="IPR043138">
    <property type="entry name" value="GGT_lsub"/>
</dbReference>
<feature type="domain" description="FIMAH" evidence="6">
    <location>
        <begin position="1255"/>
        <end position="1333"/>
    </location>
</feature>
<dbReference type="PANTHER" id="PTHR43199:SF1">
    <property type="entry name" value="GLUTATHIONE HYDROLASE PROENZYME"/>
    <property type="match status" value="1"/>
</dbReference>
<keyword evidence="7" id="KW-0012">Acyltransferase</keyword>
<proteinExistence type="inferred from homology"/>
<evidence type="ECO:0000259" key="6">
    <source>
        <dbReference type="Pfam" id="PF22888"/>
    </source>
</evidence>
<gene>
    <name evidence="7" type="ORF">QGM71_07190</name>
</gene>
<dbReference type="PRINTS" id="PR01210">
    <property type="entry name" value="GGTRANSPTASE"/>
</dbReference>
<reference evidence="7 8" key="1">
    <citation type="journal article" date="2024" name="Int. J. Syst. Evol. Microbiol.">
        <title>Virgibacillus tibetensis sp. nov., isolated from salt lake on the Tibetan Plateau of China.</title>
        <authorList>
            <person name="Phurbu D."/>
            <person name="Liu Z.-X."/>
            <person name="Wang R."/>
            <person name="Zheng Y.-Y."/>
            <person name="Liu H.-C."/>
            <person name="Zhou Y.-G."/>
            <person name="Yu Y.-J."/>
            <person name="Li A.-H."/>
        </authorList>
    </citation>
    <scope>NUCLEOTIDE SEQUENCE [LARGE SCALE GENOMIC DNA]</scope>
    <source>
        <strain evidence="7 8">C22-A2</strain>
    </source>
</reference>
<evidence type="ECO:0000313" key="8">
    <source>
        <dbReference type="Proteomes" id="UP001335737"/>
    </source>
</evidence>
<keyword evidence="3" id="KW-0378">Hydrolase</keyword>
<dbReference type="Proteomes" id="UP001335737">
    <property type="component" value="Unassembled WGS sequence"/>
</dbReference>
<feature type="chain" id="PRO_5047298955" evidence="5">
    <location>
        <begin position="22"/>
        <end position="1336"/>
    </location>
</feature>
<dbReference type="PANTHER" id="PTHR43199">
    <property type="entry name" value="GLUTATHIONE HYDROLASE"/>
    <property type="match status" value="1"/>
</dbReference>
<name>A0ABU6KDD2_9BACI</name>
<protein>
    <submittedName>
        <fullName evidence="7">Gamma-glutamyltransferase</fullName>
        <ecNumber evidence="7">2.3.2.2</ecNumber>
    </submittedName>
</protein>
<dbReference type="InterPro" id="IPR054470">
    <property type="entry name" value="FIMAH_dom"/>
</dbReference>
<sequence length="1336" mass="147767">MSKWKHKQLLCILLSISIVLSPTMVGQATGFDYDDNFENPYNEQEPSALGNGGAVASEHPLASQAALDIMGNGGNAIDAAIAAAAVHNLTRPFSGGIGGGGMMNIFHEEEDEHVTLTHRSMSPESFTIEAFEDENGEIYPSEVRRDGGRSVGVPGTVKAWEEALADYGTMTLADVLQPAITLAKEGFVIDDNLVREITENADRFRLFESTSNIFLTESGDVPEAGSVLKNPDLAHAFELIAEKGSDIFYNGEIGEAIVEAVNQPPVVENPHAEVLAGDMTMEDFAAYDVVTGDPITTTYRDYDFYGMPPVSSGGLLIGEILNILEGYELSDMSDTEFYHHFIEASRLGFADRGQYHGDPVHVDVPVDGLMSKRFAEDRRQRIGETAAVGKIAPGDAWLYQENPDHIPDPLPELEANFEYDFAGDEGDNWDQDKFFVDTSYDTDFKLDGNGFGHFEIGDRRNSAGRATAQMKWSENQELLVPFRINDIGANRYLRFWLRADGFNLSSSPHNGYGVEIRSGYNDIRLINRAEGEGGVFAEFDHDLTDELQWLRFKVVDNQLSVKVWADGQDEPEYWNLVVEDDSVIDPGRLLISTIEFQETNGGGSFGVGPINVVETDELSPELDPGFDYDFAGEEGDAWDDRKFSIETQDGATVDLDGEGFGRIELADQNRSSARILTQMKRAENQELLVPFGIEPGESRDLRFWLRSDRFTNLQSPSNGYGVDIRSAWNSIRLVKTVDGSLEEIARFNHNVTDELQWLRFKVVDDQLSVKVWKDGEEEPEEWDLIAEDDSVTDEGSLLISAREHRDGAGAGGFKIGSITVEETDERAYTEPGFSNQFTGDAGDPWNSDKFTLYTRNSTMEQSGDGYGSIELPANTSYGTAVANMSATENAELLVPFHFSDLNTDSDPHLRFWLRADYPSPTISPYNGYGVDVRPAQDRIRLVKSENGNNTWLHDIDYEFIDEEMMLRFKVVGNELAVKVWNENEEEPSEWDVVAEDDSVSASGSLMIGAYEFGEDGAGIHIGDIRVEDMAANVESMKTDNLVNEDADLEENTDEEEGSSETINLTVADPYGNVVAYTNTIVSIGGSGIVVPGYGFMLNDVLANRTRSFAAEGEPNGAAPHMKPLSTMAPTIIMQDGKPVFAGGAPGSLTIITTVSQIILSYLDRGIDLPDVVEMARISQQNKISGETIIEKEFTKTQEYEELKTLGHKFEISDLTQGIGSFNGIGFTADGNKQPVAEAVRRGGGSAMAYDINTGYIKDLMEYYAKAGELNDPLKIQLNNKLKQAEHHFEEGQLKEAIEKMEDFLRHINNKALEEHISSDAKRVLVQNAEILIRLWQ</sequence>
<dbReference type="GO" id="GO:0103068">
    <property type="term" value="F:leukotriene C4 gamma-glutamyl transferase activity"/>
    <property type="evidence" value="ECO:0007669"/>
    <property type="project" value="UniProtKB-EC"/>
</dbReference>
<dbReference type="Gene3D" id="3.60.20.40">
    <property type="match status" value="1"/>
</dbReference>
<dbReference type="Pfam" id="PF01019">
    <property type="entry name" value="G_glu_transpept"/>
    <property type="match status" value="2"/>
</dbReference>
<dbReference type="EMBL" id="JARZFX010000002">
    <property type="protein sequence ID" value="MEC5423284.1"/>
    <property type="molecule type" value="Genomic_DNA"/>
</dbReference>
<dbReference type="InterPro" id="IPR051792">
    <property type="entry name" value="GGT_bact"/>
</dbReference>
<organism evidence="7 8">
    <name type="scientific">Virgibacillus tibetensis</name>
    <dbReference type="NCBI Taxonomy" id="3042313"/>
    <lineage>
        <taxon>Bacteria</taxon>
        <taxon>Bacillati</taxon>
        <taxon>Bacillota</taxon>
        <taxon>Bacilli</taxon>
        <taxon>Bacillales</taxon>
        <taxon>Bacillaceae</taxon>
        <taxon>Virgibacillus</taxon>
    </lineage>
</organism>
<dbReference type="Pfam" id="PF22888">
    <property type="entry name" value="FIMAH"/>
    <property type="match status" value="1"/>
</dbReference>
<dbReference type="SUPFAM" id="SSF56235">
    <property type="entry name" value="N-terminal nucleophile aminohydrolases (Ntn hydrolases)"/>
    <property type="match status" value="2"/>
</dbReference>
<accession>A0ABU6KDD2</accession>
<keyword evidence="2 7" id="KW-0808">Transferase</keyword>
<dbReference type="EC" id="2.3.2.2" evidence="7"/>
<dbReference type="InterPro" id="IPR043137">
    <property type="entry name" value="GGT_ssub_C"/>
</dbReference>
<keyword evidence="8" id="KW-1185">Reference proteome</keyword>